<organism evidence="6 7">
    <name type="scientific">Nematocida ausubeli (strain ATCC PRA-371 / ERTm2)</name>
    <name type="common">Nematode killer fungus</name>
    <dbReference type="NCBI Taxonomy" id="1913371"/>
    <lineage>
        <taxon>Eukaryota</taxon>
        <taxon>Fungi</taxon>
        <taxon>Fungi incertae sedis</taxon>
        <taxon>Microsporidia</taxon>
        <taxon>Nematocida</taxon>
    </lineage>
</organism>
<dbReference type="AlphaFoldDB" id="A0A086J3Z8"/>
<dbReference type="PANTHER" id="PTHR45639:SF3">
    <property type="entry name" value="HYPOXIA UP-REGULATED PROTEIN 1"/>
    <property type="match status" value="1"/>
</dbReference>
<evidence type="ECO:0000256" key="4">
    <source>
        <dbReference type="SAM" id="Coils"/>
    </source>
</evidence>
<dbReference type="PANTHER" id="PTHR45639">
    <property type="entry name" value="HSC70CB, ISOFORM G-RELATED"/>
    <property type="match status" value="1"/>
</dbReference>
<evidence type="ECO:0000313" key="6">
    <source>
        <dbReference type="EMBL" id="KFG26866.1"/>
    </source>
</evidence>
<keyword evidence="4" id="KW-0175">Coiled coil</keyword>
<dbReference type="Proteomes" id="UP000054524">
    <property type="component" value="Unassembled WGS sequence"/>
</dbReference>
<feature type="compositionally biased region" description="Polar residues" evidence="5">
    <location>
        <begin position="680"/>
        <end position="693"/>
    </location>
</feature>
<dbReference type="InterPro" id="IPR013126">
    <property type="entry name" value="Hsp_70_fam"/>
</dbReference>
<feature type="coiled-coil region" evidence="4">
    <location>
        <begin position="274"/>
        <end position="301"/>
    </location>
</feature>
<dbReference type="EMBL" id="AKIJ01000002">
    <property type="protein sequence ID" value="KFG26866.1"/>
    <property type="molecule type" value="Genomic_DNA"/>
</dbReference>
<comment type="caution">
    <text evidence="6">The sequence shown here is derived from an EMBL/GenBank/DDBJ whole genome shotgun (WGS) entry which is preliminary data.</text>
</comment>
<keyword evidence="3" id="KW-0143">Chaperone</keyword>
<evidence type="ECO:0000256" key="5">
    <source>
        <dbReference type="SAM" id="MobiDB-lite"/>
    </source>
</evidence>
<protein>
    <submittedName>
        <fullName evidence="6">Uncharacterized protein</fullName>
    </submittedName>
</protein>
<name>A0A086J3Z8_NEMA1</name>
<feature type="region of interest" description="Disordered" evidence="5">
    <location>
        <begin position="649"/>
        <end position="693"/>
    </location>
</feature>
<accession>A0A086J3Z8</accession>
<reference evidence="6 7" key="1">
    <citation type="journal article" date="2014" name="Genome Announc.">
        <title>Genome Sequence of the Microsporidian Species Nematocida sp1 Strain ERTm6 (ATCC PRA-372).</title>
        <authorList>
            <person name="Bakowski M.A."/>
            <person name="Priest M."/>
            <person name="Young S."/>
            <person name="Cuomo C.A."/>
            <person name="Troemel E.R."/>
        </authorList>
    </citation>
    <scope>NUCLEOTIDE SEQUENCE [LARGE SCALE GENOMIC DNA]</scope>
    <source>
        <strain evidence="6 7">ERTm6</strain>
    </source>
</reference>
<dbReference type="GO" id="GO:0140662">
    <property type="term" value="F:ATP-dependent protein folding chaperone"/>
    <property type="evidence" value="ECO:0007669"/>
    <property type="project" value="InterPro"/>
</dbReference>
<evidence type="ECO:0000256" key="2">
    <source>
        <dbReference type="ARBA" id="ARBA00022840"/>
    </source>
</evidence>
<dbReference type="GO" id="GO:0030968">
    <property type="term" value="P:endoplasmic reticulum unfolded protein response"/>
    <property type="evidence" value="ECO:0007669"/>
    <property type="project" value="TreeGrafter"/>
</dbReference>
<keyword evidence="1" id="KW-0547">Nucleotide-binding</keyword>
<dbReference type="RefSeq" id="XP_052905421.1">
    <property type="nucleotide sequence ID" value="XM_053048661.1"/>
</dbReference>
<dbReference type="GeneID" id="77675995"/>
<proteinExistence type="predicted"/>
<evidence type="ECO:0000256" key="1">
    <source>
        <dbReference type="ARBA" id="ARBA00022741"/>
    </source>
</evidence>
<feature type="compositionally biased region" description="Basic and acidic residues" evidence="5">
    <location>
        <begin position="649"/>
        <end position="676"/>
    </location>
</feature>
<dbReference type="Gene3D" id="3.90.640.10">
    <property type="entry name" value="Actin, Chain A, domain 4"/>
    <property type="match status" value="1"/>
</dbReference>
<sequence>MKILSIDLGSYKTVLASSDTSAGEIILSRTGGRSTKMAIDYRNKIRSFGNINVTCKDREKVAEAIRSEIESLAAQIAAKGAKKADVPKTSHVYGLLNHLITHYAETKNISTNELEVEIIVPCSYTELHKNILIKILELINPKIGVECISDSIALCAYYLSRRSSDVPKIVGFIDIGSDKSTLTTASIVDTEIQVIGRSTVNVGGSAITEHLLRKIYNGLDKSIPDLFSKEEFGIRNLKKIEWIKGAIFGLSSVTTQVDASYDRSVGVTITKADIEEVAGAFSELEVELRRMREQIEKQGQITENTVIDVEITGGSSKMFFIEDIIQKTLNKKPEMHLNADESVALGGVYRRLMESPFHRFRYDPVIWDTTSHPYYIKVVGSSTNPRTIMVFDKHTRYVKEMKSKVAGKKYDPKIVLLKCPKKTVKIAKIDEESVMTVYAGDYPVYSLKIKEKTVQPEDDSKTEEKKDVVEEANDEKKAVKLVISLTSTGGIHITSDDVEAFSILDEMNMIEMKRSEDRYINKERMVVEIESKINSIQTGIYNTIELLSDSLSILSSAEKATESLWEHSQTVEELAASAKTMQEVTAFEDTLEKEVSLESEWNDAGKKLSDNFTEKYGVTITPPVYPGIHRLFDIFKFMQSEVIKEMERQERQRKYQMEQEQLEEQRRLAEKKRLEEESTQQDQNAEHQQAPSE</sequence>
<dbReference type="SUPFAM" id="SSF53067">
    <property type="entry name" value="Actin-like ATPase domain"/>
    <property type="match status" value="1"/>
</dbReference>
<keyword evidence="7" id="KW-1185">Reference proteome</keyword>
<dbReference type="GO" id="GO:0034663">
    <property type="term" value="C:endoplasmic reticulum chaperone complex"/>
    <property type="evidence" value="ECO:0007669"/>
    <property type="project" value="TreeGrafter"/>
</dbReference>
<evidence type="ECO:0000313" key="7">
    <source>
        <dbReference type="Proteomes" id="UP000054524"/>
    </source>
</evidence>
<evidence type="ECO:0000256" key="3">
    <source>
        <dbReference type="ARBA" id="ARBA00023186"/>
    </source>
</evidence>
<dbReference type="HOGENOM" id="CLU_397451_0_0_1"/>
<dbReference type="Pfam" id="PF00012">
    <property type="entry name" value="HSP70"/>
    <property type="match status" value="1"/>
</dbReference>
<gene>
    <name evidence="6" type="ORF">NESG_01022</name>
</gene>
<dbReference type="Gene3D" id="3.30.420.40">
    <property type="match status" value="2"/>
</dbReference>
<dbReference type="GO" id="GO:0005524">
    <property type="term" value="F:ATP binding"/>
    <property type="evidence" value="ECO:0007669"/>
    <property type="project" value="UniProtKB-KW"/>
</dbReference>
<keyword evidence="2" id="KW-0067">ATP-binding</keyword>
<dbReference type="InterPro" id="IPR043129">
    <property type="entry name" value="ATPase_NBD"/>
</dbReference>